<evidence type="ECO:0000313" key="4">
    <source>
        <dbReference type="EMBL" id="KFG35086.1"/>
    </source>
</evidence>
<feature type="compositionally biased region" description="Basic and acidic residues" evidence="2">
    <location>
        <begin position="735"/>
        <end position="760"/>
    </location>
</feature>
<accession>A0A086JSG8</accession>
<protein>
    <recommendedName>
        <fullName evidence="3">CCZ1/INTU/HSP4 first Longin domain-containing protein</fullName>
    </recommendedName>
</protein>
<feature type="compositionally biased region" description="Basic and acidic residues" evidence="2">
    <location>
        <begin position="433"/>
        <end position="451"/>
    </location>
</feature>
<evidence type="ECO:0000256" key="2">
    <source>
        <dbReference type="SAM" id="MobiDB-lite"/>
    </source>
</evidence>
<feature type="compositionally biased region" description="Polar residues" evidence="2">
    <location>
        <begin position="419"/>
        <end position="431"/>
    </location>
</feature>
<feature type="region of interest" description="Disordered" evidence="2">
    <location>
        <begin position="698"/>
        <end position="778"/>
    </location>
</feature>
<dbReference type="VEuPathDB" id="ToxoDB:TGDOM2_207960"/>
<dbReference type="PANTHER" id="PTHR13056">
    <property type="entry name" value="VACUOLAR FUSION PROTEIN CCZ1 HOMOLOG-RELATED"/>
    <property type="match status" value="1"/>
</dbReference>
<dbReference type="Pfam" id="PF19031">
    <property type="entry name" value="Intu_longin_1"/>
    <property type="match status" value="1"/>
</dbReference>
<gene>
    <name evidence="4" type="ORF">TGDOM2_207960</name>
</gene>
<dbReference type="OrthoDB" id="240546at2759"/>
<evidence type="ECO:0000256" key="1">
    <source>
        <dbReference type="ARBA" id="ARBA00005352"/>
    </source>
</evidence>
<feature type="domain" description="CCZ1/INTU/HSP4 first Longin" evidence="3">
    <location>
        <begin position="137"/>
        <end position="267"/>
    </location>
</feature>
<feature type="compositionally biased region" description="Low complexity" evidence="2">
    <location>
        <begin position="391"/>
        <end position="402"/>
    </location>
</feature>
<proteinExistence type="inferred from homology"/>
<organism evidence="4 5">
    <name type="scientific">Toxoplasma gondii GAB2-2007-GAL-DOM2</name>
    <dbReference type="NCBI Taxonomy" id="1130820"/>
    <lineage>
        <taxon>Eukaryota</taxon>
        <taxon>Sar</taxon>
        <taxon>Alveolata</taxon>
        <taxon>Apicomplexa</taxon>
        <taxon>Conoidasida</taxon>
        <taxon>Coccidia</taxon>
        <taxon>Eucoccidiorida</taxon>
        <taxon>Eimeriorina</taxon>
        <taxon>Sarcocystidae</taxon>
        <taxon>Toxoplasma</taxon>
    </lineage>
</organism>
<dbReference type="AlphaFoldDB" id="A0A086JSG8"/>
<dbReference type="PANTHER" id="PTHR13056:SF0">
    <property type="entry name" value="VACUOLAR FUSION PROTEIN CCZ1 HOMOLOG-RELATED"/>
    <property type="match status" value="1"/>
</dbReference>
<dbReference type="InterPro" id="IPR043987">
    <property type="entry name" value="CCZ1/INTU/HSP4_longin_1"/>
</dbReference>
<comment type="similarity">
    <text evidence="1">Belongs to the CCZ1 family.</text>
</comment>
<feature type="compositionally biased region" description="Acidic residues" evidence="2">
    <location>
        <begin position="107"/>
        <end position="118"/>
    </location>
</feature>
<evidence type="ECO:0000259" key="3">
    <source>
        <dbReference type="Pfam" id="PF19031"/>
    </source>
</evidence>
<dbReference type="InterPro" id="IPR013176">
    <property type="entry name" value="Ccz1"/>
</dbReference>
<feature type="compositionally biased region" description="Basic and acidic residues" evidence="2">
    <location>
        <begin position="769"/>
        <end position="778"/>
    </location>
</feature>
<dbReference type="GO" id="GO:0035658">
    <property type="term" value="C:Mon1-Ccz1 complex"/>
    <property type="evidence" value="ECO:0007669"/>
    <property type="project" value="InterPro"/>
</dbReference>
<name>A0A086JSG8_TOXGO</name>
<feature type="compositionally biased region" description="Basic and acidic residues" evidence="2">
    <location>
        <begin position="698"/>
        <end position="724"/>
    </location>
</feature>
<comment type="caution">
    <text evidence="4">The sequence shown here is derived from an EMBL/GenBank/DDBJ whole genome shotgun (WGS) entry which is preliminary data.</text>
</comment>
<dbReference type="GO" id="GO:0016192">
    <property type="term" value="P:vesicle-mediated transport"/>
    <property type="evidence" value="ECO:0007669"/>
    <property type="project" value="InterPro"/>
</dbReference>
<feature type="region of interest" description="Disordered" evidence="2">
    <location>
        <begin position="361"/>
        <end position="451"/>
    </location>
</feature>
<dbReference type="EMBL" id="AHZU02001195">
    <property type="protein sequence ID" value="KFG35086.1"/>
    <property type="molecule type" value="Genomic_DNA"/>
</dbReference>
<evidence type="ECO:0000313" key="5">
    <source>
        <dbReference type="Proteomes" id="UP000028837"/>
    </source>
</evidence>
<dbReference type="Proteomes" id="UP000028837">
    <property type="component" value="Unassembled WGS sequence"/>
</dbReference>
<sequence length="839" mass="90956">MFSALSNVKARAALSRSSAAAAEGAKSAPPPLSSSSAADLLSLSSTLSGSLQARKECSSPPVPHSGVEAIFLFSPTLEPPRKAAPAPGCRATPPSSQSVSRRHTEEDGGEDEDSDDEFSFAQGEVEARHESEEEEELGAEERAQEAKIVFYFPASRPAEEKRSHVGLIEGLTIFTQQFSGDAGPLRSIYTDAHVVVTKEVEPDYWLTLVFNACELGGPASTSEGVKGGVDAKANRLADFGGLDEDNQEIILMGILDKFYQYFRLLHGRFALFVERGNRQHLSDLVEDYCPAFLDTIDPQNLSLFHRVDGFHFGPLDRLPYLHLPSFVSVLQNKFPCILHAALLLNGCLLFSNVSSGPNDFAPSSSALSGRDAGSPRHGNSFTPPKGTVEGSPPADAAASSAESARRVSKVRAGVHAEASENSEALQESLDSSEAPHAERERNEKATLERGRQWQRKDDFSDGYDVMRVLYSYLVHAQGCAAVDPGKLRKPPYARVNTAAARPGGGCSSFGRAIREVGSSDSFEDTPSDAFLFGPTGASVFLPVIHLPDDSTGSLVVINHKQLQLVLVLSDAAHQLVNDASFLQHVRSFALEAGLGELQQAFSVAFDDIMKQEDAYRFIYFNHVNRAVRISNKRCPANAPSPPSFPGCALSKLEVRRMGQLHRHLRAAVGEEEDFHFGFPEACSEESLLVCGRSSRVDSHAEGCRCGESRKSSEGREEVQSKKDGLPPGEEAEGFADEKALHAEERSASSSEEARLHRAGSDGRGLGGDMYRRSKPEKTQVKPVPVKLIAVKDALSGWLIGSASMDREFYVALDDPRTTLSRAVEDASRFGYMHFANIFV</sequence>
<feature type="region of interest" description="Disordered" evidence="2">
    <location>
        <begin position="78"/>
        <end position="140"/>
    </location>
</feature>
<reference evidence="4 5" key="1">
    <citation type="submission" date="2014-02" db="EMBL/GenBank/DDBJ databases">
        <authorList>
            <person name="Sibley D."/>
            <person name="Venepally P."/>
            <person name="Karamycheva S."/>
            <person name="Hadjithomas M."/>
            <person name="Khan A."/>
            <person name="Brunk B."/>
            <person name="Roos D."/>
            <person name="Caler E."/>
            <person name="Lorenzi H."/>
        </authorList>
    </citation>
    <scope>NUCLEOTIDE SEQUENCE [LARGE SCALE GENOMIC DNA]</scope>
    <source>
        <strain evidence="4 5">GAB2-2007-GAL-DOM2</strain>
    </source>
</reference>
<feature type="region of interest" description="Disordered" evidence="2">
    <location>
        <begin position="13"/>
        <end position="37"/>
    </location>
</feature>